<dbReference type="GO" id="GO:0005524">
    <property type="term" value="F:ATP binding"/>
    <property type="evidence" value="ECO:0007669"/>
    <property type="project" value="UniProtKB-KW"/>
</dbReference>
<proteinExistence type="evidence at transcript level"/>
<dbReference type="GO" id="GO:0016887">
    <property type="term" value="F:ATP hydrolysis activity"/>
    <property type="evidence" value="ECO:0007669"/>
    <property type="project" value="InterPro"/>
</dbReference>
<evidence type="ECO:0000313" key="8">
    <source>
        <dbReference type="EMBL" id="AAP80824.1"/>
    </source>
</evidence>
<dbReference type="FunFam" id="1.10.560.10:FF:000058">
    <property type="entry name" value="T-complex protein 1 subunit zeta"/>
    <property type="match status" value="1"/>
</dbReference>
<evidence type="ECO:0000256" key="5">
    <source>
        <dbReference type="ARBA" id="ARBA00022840"/>
    </source>
</evidence>
<dbReference type="PANTHER" id="PTHR11353">
    <property type="entry name" value="CHAPERONIN"/>
    <property type="match status" value="1"/>
</dbReference>
<protein>
    <submittedName>
        <fullName evidence="8">Putative chaperonin</fullName>
    </submittedName>
</protein>
<evidence type="ECO:0000256" key="6">
    <source>
        <dbReference type="ARBA" id="ARBA00023186"/>
    </source>
</evidence>
<dbReference type="AlphaFoldDB" id="Q7XY54"/>
<keyword evidence="3" id="KW-0963">Cytoplasm</keyword>
<dbReference type="GO" id="GO:0051082">
    <property type="term" value="F:unfolded protein binding"/>
    <property type="evidence" value="ECO:0007669"/>
    <property type="project" value="InterPro"/>
</dbReference>
<evidence type="ECO:0000256" key="4">
    <source>
        <dbReference type="ARBA" id="ARBA00022741"/>
    </source>
</evidence>
<dbReference type="Gene3D" id="1.10.560.10">
    <property type="entry name" value="GroEL-like equatorial domain"/>
    <property type="match status" value="1"/>
</dbReference>
<dbReference type="EMBL" id="AF542014">
    <property type="protein sequence ID" value="AAP80824.1"/>
    <property type="molecule type" value="mRNA"/>
</dbReference>
<dbReference type="InterPro" id="IPR002194">
    <property type="entry name" value="Chaperonin_TCP-1_CS"/>
</dbReference>
<name>Q7XY54_GRIJA</name>
<evidence type="ECO:0000256" key="1">
    <source>
        <dbReference type="ARBA" id="ARBA00004496"/>
    </source>
</evidence>
<dbReference type="GO" id="GO:0005737">
    <property type="term" value="C:cytoplasm"/>
    <property type="evidence" value="ECO:0007669"/>
    <property type="project" value="UniProtKB-SubCell"/>
</dbReference>
<dbReference type="InterPro" id="IPR027413">
    <property type="entry name" value="GROEL-like_equatorial_sf"/>
</dbReference>
<accession>Q7XY54</accession>
<comment type="subcellular location">
    <subcellularLocation>
        <location evidence="1">Cytoplasm</location>
    </subcellularLocation>
</comment>
<dbReference type="PROSITE" id="PS00750">
    <property type="entry name" value="TCP1_1"/>
    <property type="match status" value="1"/>
</dbReference>
<dbReference type="PRINTS" id="PR00304">
    <property type="entry name" value="TCOMPLEXTCP1"/>
</dbReference>
<dbReference type="InterPro" id="IPR002423">
    <property type="entry name" value="Cpn60/GroEL/TCP-1"/>
</dbReference>
<comment type="similarity">
    <text evidence="2 7">Belongs to the TCP-1 chaperonin family.</text>
</comment>
<dbReference type="SUPFAM" id="SSF48592">
    <property type="entry name" value="GroEL equatorial domain-like"/>
    <property type="match status" value="1"/>
</dbReference>
<sequence>MAINLLNSGAEVSRRGLALHTTITAAKGLQNVLRSNLGPNGTIKMLVSGAGDIKMTKDGKVLLDEMQIQNPTSLMIARGASAQDDICGDGTTSTVLLIGEMLKRAEILLTEGLHPRVILDGFDVAKNKLMGVDRHSETPS</sequence>
<organism evidence="8">
    <name type="scientific">Griffithsia japonica</name>
    <name type="common">Red alga</name>
    <dbReference type="NCBI Taxonomy" id="83288"/>
    <lineage>
        <taxon>Eukaryota</taxon>
        <taxon>Rhodophyta</taxon>
        <taxon>Florideophyceae</taxon>
        <taxon>Rhodymeniophycidae</taxon>
        <taxon>Ceramiales</taxon>
        <taxon>Ceramiaceae</taxon>
        <taxon>Griffithsia</taxon>
    </lineage>
</organism>
<dbReference type="PROSITE" id="PS00751">
    <property type="entry name" value="TCP1_2"/>
    <property type="match status" value="1"/>
</dbReference>
<evidence type="ECO:0000256" key="7">
    <source>
        <dbReference type="RuleBase" id="RU004187"/>
    </source>
</evidence>
<evidence type="ECO:0000256" key="2">
    <source>
        <dbReference type="ARBA" id="ARBA00008020"/>
    </source>
</evidence>
<keyword evidence="6 7" id="KW-0143">Chaperone</keyword>
<dbReference type="GO" id="GO:0140662">
    <property type="term" value="F:ATP-dependent protein folding chaperone"/>
    <property type="evidence" value="ECO:0007669"/>
    <property type="project" value="InterPro"/>
</dbReference>
<evidence type="ECO:0000256" key="3">
    <source>
        <dbReference type="ARBA" id="ARBA00022490"/>
    </source>
</evidence>
<dbReference type="InterPro" id="IPR017998">
    <property type="entry name" value="Chaperone_TCP-1"/>
</dbReference>
<keyword evidence="5 7" id="KW-0067">ATP-binding</keyword>
<dbReference type="Pfam" id="PF00118">
    <property type="entry name" value="Cpn60_TCP1"/>
    <property type="match status" value="1"/>
</dbReference>
<reference evidence="8" key="1">
    <citation type="submission" date="2002-08" db="EMBL/GenBank/DDBJ databases">
        <authorList>
            <person name="Liu C."/>
            <person name="Lee Y."/>
            <person name="Lee H."/>
        </authorList>
    </citation>
    <scope>NUCLEOTIDE SEQUENCE</scope>
</reference>
<keyword evidence="4 7" id="KW-0547">Nucleotide-binding</keyword>